<protein>
    <submittedName>
        <fullName evidence="1">Uncharacterized protein</fullName>
    </submittedName>
</protein>
<dbReference type="AlphaFoldDB" id="E3RNX8"/>
<accession>E3RNX8</accession>
<proteinExistence type="predicted"/>
<sequence>MVDVRVERGTFEYGDGQYCNKYFLVPKIERLVKPEDFWFINNAVRYNAVTLRDAYIPLSADEFLERFANRRTRDMIAFQTLNGLY</sequence>
<keyword evidence="2" id="KW-1185">Reference proteome</keyword>
<organism evidence="2">
    <name type="scientific">Pyrenophora teres f. teres (strain 0-1)</name>
    <name type="common">Barley net blotch fungus</name>
    <name type="synonym">Drechslera teres f. teres</name>
    <dbReference type="NCBI Taxonomy" id="861557"/>
    <lineage>
        <taxon>Eukaryota</taxon>
        <taxon>Fungi</taxon>
        <taxon>Dikarya</taxon>
        <taxon>Ascomycota</taxon>
        <taxon>Pezizomycotina</taxon>
        <taxon>Dothideomycetes</taxon>
        <taxon>Pleosporomycetidae</taxon>
        <taxon>Pleosporales</taxon>
        <taxon>Pleosporineae</taxon>
        <taxon>Pleosporaceae</taxon>
        <taxon>Pyrenophora</taxon>
    </lineage>
</organism>
<evidence type="ECO:0000313" key="1">
    <source>
        <dbReference type="EMBL" id="EFQ92571.1"/>
    </source>
</evidence>
<reference evidence="1 2" key="1">
    <citation type="journal article" date="2010" name="Genome Biol.">
        <title>A first genome assembly of the barley fungal pathogen Pyrenophora teres f. teres.</title>
        <authorList>
            <person name="Ellwood S.R."/>
            <person name="Liu Z."/>
            <person name="Syme R.A."/>
            <person name="Lai Z."/>
            <person name="Hane J.K."/>
            <person name="Keiper F."/>
            <person name="Moffat C.S."/>
            <person name="Oliver R.P."/>
            <person name="Friesen T.L."/>
        </authorList>
    </citation>
    <scope>NUCLEOTIDE SEQUENCE [LARGE SCALE GENOMIC DNA]</scope>
    <source>
        <strain evidence="1 2">0-1</strain>
    </source>
</reference>
<dbReference type="Proteomes" id="UP000001067">
    <property type="component" value="Unassembled WGS sequence"/>
</dbReference>
<name>E3RNX8_PYRTT</name>
<gene>
    <name evidence="1" type="ORF">PTT_10300</name>
</gene>
<dbReference type="EMBL" id="GL534256">
    <property type="protein sequence ID" value="EFQ92571.1"/>
    <property type="molecule type" value="Genomic_DNA"/>
</dbReference>
<evidence type="ECO:0000313" key="2">
    <source>
        <dbReference type="Proteomes" id="UP000001067"/>
    </source>
</evidence>
<dbReference type="OrthoDB" id="5425374at2759"/>
<dbReference type="KEGG" id="pte:PTT_10300"/>
<dbReference type="HOGENOM" id="CLU_2513777_0_0_1"/>